<reference evidence="3 4" key="1">
    <citation type="submission" date="2024-02" db="EMBL/GenBank/DDBJ databases">
        <title>FIRST GENOME SEQUENCES OF Leishmania (Viannia) shawi, Leishmania (Viannia) lindenbergi AND Leishmania (Viannia) utingensis.</title>
        <authorList>
            <person name="Resadore F."/>
            <person name="Custodio M.G.F."/>
            <person name="Boite M.C."/>
            <person name="Cupolillo E."/>
            <person name="Ferreira G.E.M."/>
        </authorList>
    </citation>
    <scope>NUCLEOTIDE SEQUENCE [LARGE SCALE GENOMIC DNA]</scope>
    <source>
        <strain evidence="3 4">ITUB/BR/1977/M4964</strain>
    </source>
</reference>
<feature type="transmembrane region" description="Helical" evidence="2">
    <location>
        <begin position="63"/>
        <end position="88"/>
    </location>
</feature>
<name>A0AAW3AZ69_9TRYP</name>
<dbReference type="EMBL" id="JBAMZL010000008">
    <property type="protein sequence ID" value="KAL0513853.1"/>
    <property type="molecule type" value="Genomic_DNA"/>
</dbReference>
<dbReference type="Proteomes" id="UP001482455">
    <property type="component" value="Unassembled WGS sequence"/>
</dbReference>
<evidence type="ECO:0000313" key="4">
    <source>
        <dbReference type="Proteomes" id="UP001482455"/>
    </source>
</evidence>
<organism evidence="3 4">
    <name type="scientific">Leishmania utingensis</name>
    <dbReference type="NCBI Taxonomy" id="653362"/>
    <lineage>
        <taxon>Eukaryota</taxon>
        <taxon>Discoba</taxon>
        <taxon>Euglenozoa</taxon>
        <taxon>Kinetoplastea</taxon>
        <taxon>Metakinetoplastina</taxon>
        <taxon>Trypanosomatida</taxon>
        <taxon>Trypanosomatidae</taxon>
        <taxon>Leishmaniinae</taxon>
        <taxon>Leishmania</taxon>
    </lineage>
</organism>
<feature type="region of interest" description="Disordered" evidence="1">
    <location>
        <begin position="426"/>
        <end position="448"/>
    </location>
</feature>
<keyword evidence="4" id="KW-1185">Reference proteome</keyword>
<keyword evidence="2" id="KW-0812">Transmembrane</keyword>
<dbReference type="PANTHER" id="PTHR40738">
    <property type="entry name" value="MEMBRANE-ASSOCIATED PROTEIN"/>
    <property type="match status" value="1"/>
</dbReference>
<keyword evidence="2" id="KW-1133">Transmembrane helix</keyword>
<gene>
    <name evidence="3" type="ORF">Q4I30_001308</name>
</gene>
<proteinExistence type="predicted"/>
<sequence>MASGTCELTLDYDKVSAYPAGSTYHVCVWDSADDTVCTTVSEALVSTNCTRGGGAGRGLSRGAVAGVVVACVVGGGVVVMALSAVWFFCLYGRSAVAGDASEDCRKGRVAVLADSVTRSFRFSPTGDWSTGVRTPYERAFPEEGHELGDELEECGESGPVFGDHPVMRRDMRKPDSSLGIADTLDEVATAGNPIARLTMKHVEELIKWSDTWRPSSLQLVEMWLCAVKPVLAEEALQSYAVPPGEPSILSLHHALSLETELTVVLNSPQHLRSAAVAKPPLHRSSTPMPRPQQRGQVQLQQLSQQVYPVEAQRWSPLIPQPQCSLPTHSQEFLLSVVSRELTPEDKALWVLSEDGGDSEGSVMRGLNRCHCGTAAPLMPVELTARHLEEVRERSHRMPCLYREEMRQWLDGAMAVPEARAYMASLAAKADSNPPSSPSAPPQGPANRAVSPLVVVNQKCVSFKKSRTMPTSLRIAPGTARAIVPSAAPPVSAQAQAWPLPEARNSSLRSRFDYARVPTLIRSASVSFGVSFDTNGALRLPQCVPATAATDSARLEQKQSAPQLLDLPSPSSEWLPMYTWYELASIGPAVTGNMHSSSINHGNWQSSGVSGPLPSCGDAADGFHRYESQLQQFL</sequence>
<dbReference type="PANTHER" id="PTHR40738:SF1">
    <property type="entry name" value="MEMBRANE-ASSOCIATED PROTEIN"/>
    <property type="match status" value="1"/>
</dbReference>
<keyword evidence="2" id="KW-0472">Membrane</keyword>
<evidence type="ECO:0008006" key="5">
    <source>
        <dbReference type="Google" id="ProtNLM"/>
    </source>
</evidence>
<feature type="compositionally biased region" description="Pro residues" evidence="1">
    <location>
        <begin position="434"/>
        <end position="443"/>
    </location>
</feature>
<protein>
    <recommendedName>
        <fullName evidence="5">Transmembrane protein</fullName>
    </recommendedName>
</protein>
<accession>A0AAW3AZ69</accession>
<dbReference type="AlphaFoldDB" id="A0AAW3AZ69"/>
<evidence type="ECO:0000256" key="2">
    <source>
        <dbReference type="SAM" id="Phobius"/>
    </source>
</evidence>
<evidence type="ECO:0000256" key="1">
    <source>
        <dbReference type="SAM" id="MobiDB-lite"/>
    </source>
</evidence>
<evidence type="ECO:0000313" key="3">
    <source>
        <dbReference type="EMBL" id="KAL0513853.1"/>
    </source>
</evidence>
<comment type="caution">
    <text evidence="3">The sequence shown here is derived from an EMBL/GenBank/DDBJ whole genome shotgun (WGS) entry which is preliminary data.</text>
</comment>